<feature type="domain" description="Putative beta-lactamase-inhibitor-like PepSY-like" evidence="2">
    <location>
        <begin position="327"/>
        <end position="408"/>
    </location>
</feature>
<sequence>MKMKMILIGLILVMATIFGCKDTDDQVIQPSKLPAAAQSFIETNFPGAQFVLVTVDKDFAETTYDVVLNNGVKLEFDAKGEWKEVEARPSEVPANIIPNQIRTYVTEHYPETKIVKINRDPNDYEVDLSNGVELKFNSKTFAIIDIDTKSQAYVAETEANVNSLPGAAKAFIAQHFEGRTIVSVRVDRDDRRISYDVILSDGAKLEFDQAGEWKEVNTRTYAVPAAIIPVQIHDFVTARYPSVFIIKIDRDRTDYEIDLSNGVKVKFDLNFNVIKIENDRNGNNGNNDNNHPGAGQLPANAQAFIAQHFGHLSIVNVKVDRDDRRISYDVILSDGTKLEFDQAGEWKEVNTRTYAVPAAIIPVQIHNFVTARYPGAYIFQIDRDSRDYEIDLSNGVEIKFDLYFNVIKIENDRNGNNDNNQPGAGQLPANAQAFIAQHFGHLSIVNVKVDRDDRRISYDVVLSDGTKLEFDQAGEWKEVNTRTYAVPAAIIPAPIRQQVSDRYPYAMIIKIDRDSRDYEVKLSNGVELKFDRYNYRLIKIENDNNRDDDQVVGYRDLPAAAKSFIAEHFANVKVVKVEKDRDDGKITYEVRLSDGAELEFRQNGDWKEVNTRTYPVPTAIVPTQITQQIANRFPGAKILKISRSHKKYEVKLSNGLEVSFNPRTFVITEIDD</sequence>
<gene>
    <name evidence="3" type="ORF">SAMN02745205_00058</name>
</gene>
<dbReference type="AlphaFoldDB" id="A0A1T4JLQ7"/>
<feature type="domain" description="Putative beta-lactamase-inhibitor-like PepSY-like" evidence="2">
    <location>
        <begin position="587"/>
        <end position="663"/>
    </location>
</feature>
<dbReference type="Proteomes" id="UP000189956">
    <property type="component" value="Unassembled WGS sequence"/>
</dbReference>
<feature type="domain" description="Putative beta-lactamase-inhibitor-like PepSY-like" evidence="2">
    <location>
        <begin position="63"/>
        <end position="139"/>
    </location>
</feature>
<accession>A0A1T4JLQ7</accession>
<evidence type="ECO:0000313" key="4">
    <source>
        <dbReference type="Proteomes" id="UP000189956"/>
    </source>
</evidence>
<evidence type="ECO:0000313" key="3">
    <source>
        <dbReference type="EMBL" id="SJZ31105.1"/>
    </source>
</evidence>
<feature type="signal peptide" evidence="1">
    <location>
        <begin position="1"/>
        <end position="19"/>
    </location>
</feature>
<evidence type="ECO:0000256" key="1">
    <source>
        <dbReference type="SAM" id="SignalP"/>
    </source>
</evidence>
<organism evidence="3 4">
    <name type="scientific">Porphyromonas cangingivalis</name>
    <dbReference type="NCBI Taxonomy" id="36874"/>
    <lineage>
        <taxon>Bacteria</taxon>
        <taxon>Pseudomonadati</taxon>
        <taxon>Bacteroidota</taxon>
        <taxon>Bacteroidia</taxon>
        <taxon>Bacteroidales</taxon>
        <taxon>Porphyromonadaceae</taxon>
        <taxon>Porphyromonas</taxon>
    </lineage>
</organism>
<name>A0A1T4JLQ7_PORCN</name>
<dbReference type="RefSeq" id="WP_078735447.1">
    <property type="nucleotide sequence ID" value="NZ_FUWL01000003.1"/>
</dbReference>
<dbReference type="SUPFAM" id="SSF160574">
    <property type="entry name" value="BT0923-like"/>
    <property type="match status" value="5"/>
</dbReference>
<feature type="chain" id="PRO_5013341024" evidence="1">
    <location>
        <begin position="20"/>
        <end position="672"/>
    </location>
</feature>
<reference evidence="3 4" key="1">
    <citation type="submission" date="2017-02" db="EMBL/GenBank/DDBJ databases">
        <authorList>
            <person name="Peterson S.W."/>
        </authorList>
    </citation>
    <scope>NUCLEOTIDE SEQUENCE [LARGE SCALE GENOMIC DNA]</scope>
    <source>
        <strain evidence="3 4">ATCC 700135</strain>
    </source>
</reference>
<evidence type="ECO:0000259" key="2">
    <source>
        <dbReference type="Pfam" id="PF11396"/>
    </source>
</evidence>
<dbReference type="EMBL" id="FUWL01000003">
    <property type="protein sequence ID" value="SJZ31105.1"/>
    <property type="molecule type" value="Genomic_DNA"/>
</dbReference>
<protein>
    <submittedName>
        <fullName evidence="3">Putative beta-lactamase-inhibitor-like, PepSY-like</fullName>
    </submittedName>
</protein>
<feature type="domain" description="Putative beta-lactamase-inhibitor-like PepSY-like" evidence="2">
    <location>
        <begin position="194"/>
        <end position="275"/>
    </location>
</feature>
<feature type="domain" description="Putative beta-lactamase-inhibitor-like PepSY-like" evidence="2">
    <location>
        <begin position="457"/>
        <end position="532"/>
    </location>
</feature>
<feature type="domain" description="Putative beta-lactamase-inhibitor-like PepSY-like" evidence="2">
    <location>
        <begin position="552"/>
        <end position="585"/>
    </location>
</feature>
<dbReference type="Gene3D" id="3.40.1420.30">
    <property type="match status" value="5"/>
</dbReference>
<dbReference type="InterPro" id="IPR021533">
    <property type="entry name" value="PepSY-like"/>
</dbReference>
<keyword evidence="1" id="KW-0732">Signal</keyword>
<dbReference type="Pfam" id="PF11396">
    <property type="entry name" value="PepSY_like"/>
    <property type="match status" value="6"/>
</dbReference>
<dbReference type="PROSITE" id="PS51257">
    <property type="entry name" value="PROKAR_LIPOPROTEIN"/>
    <property type="match status" value="1"/>
</dbReference>
<proteinExistence type="predicted"/>